<keyword evidence="3" id="KW-1185">Reference proteome</keyword>
<dbReference type="Gene3D" id="3.40.630.30">
    <property type="match status" value="1"/>
</dbReference>
<feature type="domain" description="N-acetyltransferase" evidence="1">
    <location>
        <begin position="14"/>
        <end position="175"/>
    </location>
</feature>
<dbReference type="Proteomes" id="UP001161325">
    <property type="component" value="Unassembled WGS sequence"/>
</dbReference>
<name>A0AA37VB46_9BACT</name>
<dbReference type="RefSeq" id="WP_284350538.1">
    <property type="nucleotide sequence ID" value="NZ_BRXS01000004.1"/>
</dbReference>
<proteinExistence type="predicted"/>
<comment type="caution">
    <text evidence="2">The sequence shown here is derived from an EMBL/GenBank/DDBJ whole genome shotgun (WGS) entry which is preliminary data.</text>
</comment>
<dbReference type="CDD" id="cd04301">
    <property type="entry name" value="NAT_SF"/>
    <property type="match status" value="1"/>
</dbReference>
<gene>
    <name evidence="2" type="ORF">rosag_25810</name>
</gene>
<organism evidence="2 3">
    <name type="scientific">Roseisolibacter agri</name>
    <dbReference type="NCBI Taxonomy" id="2014610"/>
    <lineage>
        <taxon>Bacteria</taxon>
        <taxon>Pseudomonadati</taxon>
        <taxon>Gemmatimonadota</taxon>
        <taxon>Gemmatimonadia</taxon>
        <taxon>Gemmatimonadales</taxon>
        <taxon>Gemmatimonadaceae</taxon>
        <taxon>Roseisolibacter</taxon>
    </lineage>
</organism>
<dbReference type="InterPro" id="IPR000182">
    <property type="entry name" value="GNAT_dom"/>
</dbReference>
<dbReference type="GO" id="GO:0016747">
    <property type="term" value="F:acyltransferase activity, transferring groups other than amino-acyl groups"/>
    <property type="evidence" value="ECO:0007669"/>
    <property type="project" value="InterPro"/>
</dbReference>
<accession>A0AA37VB46</accession>
<dbReference type="AlphaFoldDB" id="A0AA37VB46"/>
<dbReference type="InterPro" id="IPR016181">
    <property type="entry name" value="Acyl_CoA_acyltransferase"/>
</dbReference>
<evidence type="ECO:0000259" key="1">
    <source>
        <dbReference type="PROSITE" id="PS51186"/>
    </source>
</evidence>
<dbReference type="PROSITE" id="PS51186">
    <property type="entry name" value="GNAT"/>
    <property type="match status" value="1"/>
</dbReference>
<reference evidence="2" key="1">
    <citation type="submission" date="2022-08" db="EMBL/GenBank/DDBJ databases">
        <title>Draft genome sequencing of Roseisolibacter agri AW1220.</title>
        <authorList>
            <person name="Tobiishi Y."/>
            <person name="Tonouchi A."/>
        </authorList>
    </citation>
    <scope>NUCLEOTIDE SEQUENCE</scope>
    <source>
        <strain evidence="2">AW1220</strain>
    </source>
</reference>
<dbReference type="Pfam" id="PF00583">
    <property type="entry name" value="Acetyltransf_1"/>
    <property type="match status" value="1"/>
</dbReference>
<protein>
    <recommendedName>
        <fullName evidence="1">N-acetyltransferase domain-containing protein</fullName>
    </recommendedName>
</protein>
<sequence length="326" mass="35901">MAGLRTWRAPRSAEGPFPASVDDIPALNDVFSDAFTERYRRDGMVGVRVPALNPQIWRYAIEDAQDGAMLWRGDRGEVAAFNIAHRSGREGWMGPLAVRPEMQGHGLGKEVVRAGIDWLRRQDSRTIGLETMPRTMDNIGFYSHLGFVPGRLTLTLTLDAAPADQPAVLMGRLPNRDRDDALAECRALTEALQPGLDFTRELALTEQLALGDTVLVRGADGALAGFALCHSVPLVEGRVREELRVLKLALTDLSVLPALARAVTDFARRSGTRRAAFRVQGTYEAMYGALVAMRARVRWSDLRMTLDGYPEPPVRAGAVVLSNWEI</sequence>
<dbReference type="SUPFAM" id="SSF55729">
    <property type="entry name" value="Acyl-CoA N-acyltransferases (Nat)"/>
    <property type="match status" value="1"/>
</dbReference>
<evidence type="ECO:0000313" key="2">
    <source>
        <dbReference type="EMBL" id="GLC26068.1"/>
    </source>
</evidence>
<evidence type="ECO:0000313" key="3">
    <source>
        <dbReference type="Proteomes" id="UP001161325"/>
    </source>
</evidence>
<dbReference type="EMBL" id="BRXS01000004">
    <property type="protein sequence ID" value="GLC26068.1"/>
    <property type="molecule type" value="Genomic_DNA"/>
</dbReference>